<evidence type="ECO:0000313" key="3">
    <source>
        <dbReference type="Proteomes" id="UP000291380"/>
    </source>
</evidence>
<dbReference type="Proteomes" id="UP000291380">
    <property type="component" value="Unassembled WGS sequence"/>
</dbReference>
<feature type="chain" id="PRO_5020321505" evidence="1">
    <location>
        <begin position="23"/>
        <end position="356"/>
    </location>
</feature>
<comment type="caution">
    <text evidence="2">The sequence shown here is derived from an EMBL/GenBank/DDBJ whole genome shotgun (WGS) entry which is preliminary data.</text>
</comment>
<dbReference type="InterPro" id="IPR009560">
    <property type="entry name" value="DUF1176"/>
</dbReference>
<keyword evidence="1" id="KW-0732">Signal</keyword>
<evidence type="ECO:0000256" key="1">
    <source>
        <dbReference type="SAM" id="SignalP"/>
    </source>
</evidence>
<dbReference type="EMBL" id="SJOA01000005">
    <property type="protein sequence ID" value="TCB60260.1"/>
    <property type="molecule type" value="Genomic_DNA"/>
</dbReference>
<organism evidence="2 3">
    <name type="scientific">Acinetobacter terrae</name>
    <dbReference type="NCBI Taxonomy" id="2731247"/>
    <lineage>
        <taxon>Bacteria</taxon>
        <taxon>Pseudomonadati</taxon>
        <taxon>Pseudomonadota</taxon>
        <taxon>Gammaproteobacteria</taxon>
        <taxon>Moraxellales</taxon>
        <taxon>Moraxellaceae</taxon>
        <taxon>Acinetobacter</taxon>
        <taxon>Acinetobacter Taxon 24</taxon>
    </lineage>
</organism>
<reference evidence="2 3" key="1">
    <citation type="submission" date="2019-02" db="EMBL/GenBank/DDBJ databases">
        <title>High diversity of culturable Acinetobacter species in natural soil and water ecosystems.</title>
        <authorList>
            <person name="Radolfova-Krizova L."/>
            <person name="Nemec A."/>
        </authorList>
    </citation>
    <scope>NUCLEOTIDE SEQUENCE [LARGE SCALE GENOMIC DNA]</scope>
    <source>
        <strain evidence="2 3">ANC 4281</strain>
    </source>
</reference>
<feature type="signal peptide" evidence="1">
    <location>
        <begin position="1"/>
        <end position="22"/>
    </location>
</feature>
<sequence>MKVFYSLMSLICLTALSPFTVAQDIQGQSFSYLDWEVHCSNTGTCRAAGYQTDSAQAMPASILLTRQAGVKQAVQGKFALSSDGQTLDSKKLNNIRLYLNGKDFGAVHFNSSAQPLIGTLNAQQINGLLQYTQKNVKIIFKNNHYTWQVSDAGMTATLLEMDDFQKRTGTVGALVKKGAANESKVLAAQPKLMVKKVNTATKPYLTLQPNTEQYQAVHTLLMAAQPELQDAHVFCEGINEETVAKPQAIELYKLTNHKVLATTLCWRSAYNEGYGAWVLDESLKGKATFVTEFASEFAAGEIRSAQKGRGLGDCWAMSQWIWNGQTFVKTLDRWTGMCKGFPGGVWDLYLIEAVVK</sequence>
<accession>A0A4R0ENL4</accession>
<protein>
    <submittedName>
        <fullName evidence="2">DUF1176 domain-containing protein</fullName>
    </submittedName>
</protein>
<dbReference type="AlphaFoldDB" id="A0A4R0ENL4"/>
<dbReference type="OrthoDB" id="6183301at2"/>
<dbReference type="Pfam" id="PF06674">
    <property type="entry name" value="DUF1176"/>
    <property type="match status" value="1"/>
</dbReference>
<proteinExistence type="predicted"/>
<name>A0A4R0ENL4_9GAMM</name>
<evidence type="ECO:0000313" key="2">
    <source>
        <dbReference type="EMBL" id="TCB60260.1"/>
    </source>
</evidence>
<dbReference type="RefSeq" id="WP_131270867.1">
    <property type="nucleotide sequence ID" value="NZ_SJOA01000005.1"/>
</dbReference>
<gene>
    <name evidence="2" type="ORF">E0H85_05690</name>
</gene>